<accession>A0AAN6NF67</accession>
<evidence type="ECO:0000313" key="2">
    <source>
        <dbReference type="EMBL" id="KAK3942582.1"/>
    </source>
</evidence>
<name>A0AAN6NF67_9PEZI</name>
<keyword evidence="3" id="KW-1185">Reference proteome</keyword>
<comment type="caution">
    <text evidence="2">The sequence shown here is derived from an EMBL/GenBank/DDBJ whole genome shotgun (WGS) entry which is preliminary data.</text>
</comment>
<feature type="region of interest" description="Disordered" evidence="1">
    <location>
        <begin position="232"/>
        <end position="251"/>
    </location>
</feature>
<sequence length="251" mass="27635">MQGPGSNGGRDDVDSDGEQRPPLLEGRGGEQERNVDEEDNDVRPPVSKRRKTVKLARDKLHNTTRTQRPQGRGRRSIRQQIVQASARGGGLSLSHGIPSPPSSQVSQDEEASGAFAKFEEWPLENVSLKRVTVNGVTTFQLQFTWDSCSKHGHGREDLAIENQGLVSPSRRHASAKRGRATRATFATSADELLIELKEKLGLPCKEIHKRFTESFPGRSVGALQVRYCTKLKGRGSSKTGSQRERSSQARG</sequence>
<gene>
    <name evidence="2" type="ORF">QBC46DRAFT_68952</name>
</gene>
<dbReference type="Proteomes" id="UP001303473">
    <property type="component" value="Unassembled WGS sequence"/>
</dbReference>
<evidence type="ECO:0000313" key="3">
    <source>
        <dbReference type="Proteomes" id="UP001303473"/>
    </source>
</evidence>
<reference evidence="3" key="1">
    <citation type="journal article" date="2023" name="Mol. Phylogenet. Evol.">
        <title>Genome-scale phylogeny and comparative genomics of the fungal order Sordariales.</title>
        <authorList>
            <person name="Hensen N."/>
            <person name="Bonometti L."/>
            <person name="Westerberg I."/>
            <person name="Brannstrom I.O."/>
            <person name="Guillou S."/>
            <person name="Cros-Aarteil S."/>
            <person name="Calhoun S."/>
            <person name="Haridas S."/>
            <person name="Kuo A."/>
            <person name="Mondo S."/>
            <person name="Pangilinan J."/>
            <person name="Riley R."/>
            <person name="LaButti K."/>
            <person name="Andreopoulos B."/>
            <person name="Lipzen A."/>
            <person name="Chen C."/>
            <person name="Yan M."/>
            <person name="Daum C."/>
            <person name="Ng V."/>
            <person name="Clum A."/>
            <person name="Steindorff A."/>
            <person name="Ohm R.A."/>
            <person name="Martin F."/>
            <person name="Silar P."/>
            <person name="Natvig D.O."/>
            <person name="Lalanne C."/>
            <person name="Gautier V."/>
            <person name="Ament-Velasquez S.L."/>
            <person name="Kruys A."/>
            <person name="Hutchinson M.I."/>
            <person name="Powell A.J."/>
            <person name="Barry K."/>
            <person name="Miller A.N."/>
            <person name="Grigoriev I.V."/>
            <person name="Debuchy R."/>
            <person name="Gladieux P."/>
            <person name="Hiltunen Thoren M."/>
            <person name="Johannesson H."/>
        </authorList>
    </citation>
    <scope>NUCLEOTIDE SEQUENCE [LARGE SCALE GENOMIC DNA]</scope>
    <source>
        <strain evidence="3">CBS 340.73</strain>
    </source>
</reference>
<feature type="region of interest" description="Disordered" evidence="1">
    <location>
        <begin position="1"/>
        <end position="111"/>
    </location>
</feature>
<dbReference type="AlphaFoldDB" id="A0AAN6NF67"/>
<dbReference type="EMBL" id="MU853772">
    <property type="protein sequence ID" value="KAK3942582.1"/>
    <property type="molecule type" value="Genomic_DNA"/>
</dbReference>
<feature type="compositionally biased region" description="Basic and acidic residues" evidence="1">
    <location>
        <begin position="241"/>
        <end position="251"/>
    </location>
</feature>
<organism evidence="2 3">
    <name type="scientific">Diplogelasinospora grovesii</name>
    <dbReference type="NCBI Taxonomy" id="303347"/>
    <lineage>
        <taxon>Eukaryota</taxon>
        <taxon>Fungi</taxon>
        <taxon>Dikarya</taxon>
        <taxon>Ascomycota</taxon>
        <taxon>Pezizomycotina</taxon>
        <taxon>Sordariomycetes</taxon>
        <taxon>Sordariomycetidae</taxon>
        <taxon>Sordariales</taxon>
        <taxon>Diplogelasinosporaceae</taxon>
        <taxon>Diplogelasinospora</taxon>
    </lineage>
</organism>
<proteinExistence type="predicted"/>
<protein>
    <submittedName>
        <fullName evidence="2">Uncharacterized protein</fullName>
    </submittedName>
</protein>
<evidence type="ECO:0000256" key="1">
    <source>
        <dbReference type="SAM" id="MobiDB-lite"/>
    </source>
</evidence>